<organism evidence="1 2">
    <name type="scientific">Nocardioides luti</name>
    <dbReference type="NCBI Taxonomy" id="2761101"/>
    <lineage>
        <taxon>Bacteria</taxon>
        <taxon>Bacillati</taxon>
        <taxon>Actinomycetota</taxon>
        <taxon>Actinomycetes</taxon>
        <taxon>Propionibacteriales</taxon>
        <taxon>Nocardioidaceae</taxon>
        <taxon>Nocardioides</taxon>
    </lineage>
</organism>
<gene>
    <name evidence="1" type="ORF">H5V45_18480</name>
</gene>
<accession>A0A7X0RJI8</accession>
<dbReference type="EMBL" id="JACKXE010000001">
    <property type="protein sequence ID" value="MBB6629320.1"/>
    <property type="molecule type" value="Genomic_DNA"/>
</dbReference>
<dbReference type="Proteomes" id="UP000523955">
    <property type="component" value="Unassembled WGS sequence"/>
</dbReference>
<keyword evidence="1" id="KW-0808">Transferase</keyword>
<evidence type="ECO:0000313" key="2">
    <source>
        <dbReference type="Proteomes" id="UP000523955"/>
    </source>
</evidence>
<dbReference type="GO" id="GO:0016773">
    <property type="term" value="F:phosphotransferase activity, alcohol group as acceptor"/>
    <property type="evidence" value="ECO:0007669"/>
    <property type="project" value="InterPro"/>
</dbReference>
<reference evidence="1 2" key="1">
    <citation type="submission" date="2020-08" db="EMBL/GenBank/DDBJ databases">
        <authorList>
            <person name="Seo M.-J."/>
        </authorList>
    </citation>
    <scope>NUCLEOTIDE SEQUENCE [LARGE SCALE GENOMIC DNA]</scope>
    <source>
        <strain evidence="1 2">KIGAM211</strain>
    </source>
</reference>
<keyword evidence="2" id="KW-1185">Reference proteome</keyword>
<dbReference type="GO" id="GO:0019748">
    <property type="term" value="P:secondary metabolic process"/>
    <property type="evidence" value="ECO:0007669"/>
    <property type="project" value="InterPro"/>
</dbReference>
<dbReference type="Gene3D" id="3.90.1200.10">
    <property type="match status" value="1"/>
</dbReference>
<evidence type="ECO:0000313" key="1">
    <source>
        <dbReference type="EMBL" id="MBB6629320.1"/>
    </source>
</evidence>
<dbReference type="SUPFAM" id="SSF56112">
    <property type="entry name" value="Protein kinase-like (PK-like)"/>
    <property type="match status" value="1"/>
</dbReference>
<dbReference type="Pfam" id="PF04655">
    <property type="entry name" value="APH_6_hur"/>
    <property type="match status" value="1"/>
</dbReference>
<dbReference type="AlphaFoldDB" id="A0A7X0RJI8"/>
<name>A0A7X0RJI8_9ACTN</name>
<comment type="caution">
    <text evidence="1">The sequence shown here is derived from an EMBL/GenBank/DDBJ whole genome shotgun (WGS) entry which is preliminary data.</text>
</comment>
<dbReference type="RefSeq" id="WP_185254286.1">
    <property type="nucleotide sequence ID" value="NZ_JACKXE010000001.1"/>
</dbReference>
<protein>
    <submittedName>
        <fullName evidence="1">Phosphotransferase</fullName>
    </submittedName>
</protein>
<dbReference type="InterPro" id="IPR011009">
    <property type="entry name" value="Kinase-like_dom_sf"/>
</dbReference>
<proteinExistence type="predicted"/>
<sequence length="310" mass="34373">MSVRPPIPAGLEQQRALGPDWGAWLDRLPALAGVLLDEWELAPDGAAWHGHCSLVLPVTGRTGERQALKITFDGDDESRHEALALQHWGGHGVVRLVRADPGRRALLLERLHERDLADLDDTAACEVLGDLYGRIRRPAPPQLATVGSYVGRWVEPLAALPRDAPLPHRLVDQARHLAADLLAAPPERPVIVHGDLHQHNVLAADREPWLVIDPKPMAGDQHYEPAPALWNCWERLVAAGDVRAGVRHRFHTLVDTAGLDEDLARDWVVVRMVVNASWSLQDAERERRALDAGERDWITRCIAIAKAVQD</sequence>
<dbReference type="InterPro" id="IPR006748">
    <property type="entry name" value="NH2Glyco/OHUrea_AB-resist_kin"/>
</dbReference>